<accession>A0A235EV37</accession>
<dbReference type="OrthoDB" id="8596653at2"/>
<sequence>MTLRSATAPSAVSYHNSKPRLRGRKRRRHRKGGELSAGWATFFTMLRYKAESASSVVEAVDPRGTSPTCSACGGDVAETFADRRHSCPPCGFEANGDVAAAQVILL</sequence>
<reference evidence="4 5" key="1">
    <citation type="submission" date="2017-07" db="EMBL/GenBank/DDBJ databases">
        <title>Thauera sp. KNDSS-Mac4 genome sequence and assembly.</title>
        <authorList>
            <person name="Mayilraj S."/>
        </authorList>
    </citation>
    <scope>NUCLEOTIDE SEQUENCE [LARGE SCALE GENOMIC DNA]</scope>
    <source>
        <strain evidence="4 5">KNDSS-Mac4</strain>
    </source>
</reference>
<name>A0A235EV37_9RHOO</name>
<protein>
    <recommendedName>
        <fullName evidence="3">Cas12f1-like TNB domain-containing protein</fullName>
    </recommendedName>
</protein>
<feature type="compositionally biased region" description="Polar residues" evidence="2">
    <location>
        <begin position="1"/>
        <end position="16"/>
    </location>
</feature>
<evidence type="ECO:0000256" key="2">
    <source>
        <dbReference type="SAM" id="MobiDB-lite"/>
    </source>
</evidence>
<dbReference type="GO" id="GO:0003677">
    <property type="term" value="F:DNA binding"/>
    <property type="evidence" value="ECO:0007669"/>
    <property type="project" value="UniProtKB-KW"/>
</dbReference>
<dbReference type="AlphaFoldDB" id="A0A235EV37"/>
<organism evidence="4 5">
    <name type="scientific">Thauera propionica</name>
    <dbReference type="NCBI Taxonomy" id="2019431"/>
    <lineage>
        <taxon>Bacteria</taxon>
        <taxon>Pseudomonadati</taxon>
        <taxon>Pseudomonadota</taxon>
        <taxon>Betaproteobacteria</taxon>
        <taxon>Rhodocyclales</taxon>
        <taxon>Zoogloeaceae</taxon>
        <taxon>Thauera</taxon>
    </lineage>
</organism>
<evidence type="ECO:0000313" key="5">
    <source>
        <dbReference type="Proteomes" id="UP000215181"/>
    </source>
</evidence>
<gene>
    <name evidence="4" type="ORF">CGK74_15490</name>
</gene>
<keyword evidence="1" id="KW-0238">DNA-binding</keyword>
<dbReference type="Pfam" id="PF07282">
    <property type="entry name" value="Cas12f1-like_TNB"/>
    <property type="match status" value="1"/>
</dbReference>
<feature type="domain" description="Cas12f1-like TNB" evidence="3">
    <location>
        <begin position="39"/>
        <end position="104"/>
    </location>
</feature>
<dbReference type="EMBL" id="NOIH01000025">
    <property type="protein sequence ID" value="OYD52916.1"/>
    <property type="molecule type" value="Genomic_DNA"/>
</dbReference>
<feature type="compositionally biased region" description="Basic residues" evidence="2">
    <location>
        <begin position="17"/>
        <end position="31"/>
    </location>
</feature>
<evidence type="ECO:0000256" key="1">
    <source>
        <dbReference type="ARBA" id="ARBA00023125"/>
    </source>
</evidence>
<evidence type="ECO:0000259" key="3">
    <source>
        <dbReference type="Pfam" id="PF07282"/>
    </source>
</evidence>
<keyword evidence="5" id="KW-1185">Reference proteome</keyword>
<dbReference type="Proteomes" id="UP000215181">
    <property type="component" value="Unassembled WGS sequence"/>
</dbReference>
<comment type="caution">
    <text evidence="4">The sequence shown here is derived from an EMBL/GenBank/DDBJ whole genome shotgun (WGS) entry which is preliminary data.</text>
</comment>
<feature type="region of interest" description="Disordered" evidence="2">
    <location>
        <begin position="1"/>
        <end position="33"/>
    </location>
</feature>
<evidence type="ECO:0000313" key="4">
    <source>
        <dbReference type="EMBL" id="OYD52916.1"/>
    </source>
</evidence>
<dbReference type="InterPro" id="IPR010095">
    <property type="entry name" value="Cas12f1-like_TNB"/>
</dbReference>
<proteinExistence type="predicted"/>